<dbReference type="Proteomes" id="UP000319462">
    <property type="component" value="Chromosome 20"/>
</dbReference>
<name>A0A3P3Z4N7_LEIBR</name>
<evidence type="ECO:0000256" key="1">
    <source>
        <dbReference type="SAM" id="MobiDB-lite"/>
    </source>
</evidence>
<evidence type="ECO:0000313" key="2">
    <source>
        <dbReference type="EMBL" id="SYZ65175.1"/>
    </source>
</evidence>
<protein>
    <submittedName>
        <fullName evidence="2">Hypothetical_protein</fullName>
    </submittedName>
</protein>
<dbReference type="PANTHER" id="PTHR34157:SF2">
    <property type="entry name" value="TUZIN"/>
    <property type="match status" value="1"/>
</dbReference>
<dbReference type="AlphaFoldDB" id="A0A3P3Z4N7"/>
<dbReference type="PANTHER" id="PTHR34157">
    <property type="entry name" value="TUZIN"/>
    <property type="match status" value="1"/>
</dbReference>
<sequence length="172" mass="17919">MQGRGGGRAQGANRDAAGASRTVASTGSAGSGASVLWRSAVLKEGVPHVCVDVRATEDTLRRVARALSVGSVEVCGDLLDFVEEACRMARATCGGETPLVVLRLREGRSMQRVHRDVAALAFDRRVCHVVVEVPTEASCSDLAVLAAVCCFAHSTLLPRAGIRVHGAHTGCA</sequence>
<feature type="region of interest" description="Disordered" evidence="1">
    <location>
        <begin position="1"/>
        <end position="30"/>
    </location>
</feature>
<accession>A0A3P3Z4N7</accession>
<dbReference type="EMBL" id="LS997619">
    <property type="protein sequence ID" value="SYZ65175.1"/>
    <property type="molecule type" value="Genomic_DNA"/>
</dbReference>
<reference evidence="2 3" key="1">
    <citation type="submission" date="2018-09" db="EMBL/GenBank/DDBJ databases">
        <authorList>
            <person name="Peiro R."/>
            <person name="Begona"/>
            <person name="Cbmso G."/>
            <person name="Lopez M."/>
            <person name="Gonzalez S."/>
        </authorList>
    </citation>
    <scope>NUCLEOTIDE SEQUENCE [LARGE SCALE GENOMIC DNA]</scope>
</reference>
<organism evidence="2 3">
    <name type="scientific">Leishmania braziliensis MHOM/BR/75/M2904</name>
    <dbReference type="NCBI Taxonomy" id="420245"/>
    <lineage>
        <taxon>Eukaryota</taxon>
        <taxon>Discoba</taxon>
        <taxon>Euglenozoa</taxon>
        <taxon>Kinetoplastea</taxon>
        <taxon>Metakinetoplastina</taxon>
        <taxon>Trypanosomatida</taxon>
        <taxon>Trypanosomatidae</taxon>
        <taxon>Leishmaniinae</taxon>
        <taxon>Leishmania</taxon>
        <taxon>Leishmania braziliensis species complex</taxon>
    </lineage>
</organism>
<gene>
    <name evidence="2" type="ORF">LBRM2904_20.2140</name>
</gene>
<feature type="compositionally biased region" description="Low complexity" evidence="1">
    <location>
        <begin position="10"/>
        <end position="30"/>
    </location>
</feature>
<proteinExistence type="predicted"/>
<evidence type="ECO:0000313" key="3">
    <source>
        <dbReference type="Proteomes" id="UP000319462"/>
    </source>
</evidence>